<dbReference type="Pfam" id="PF00665">
    <property type="entry name" value="rve"/>
    <property type="match status" value="2"/>
</dbReference>
<sequence length="1344" mass="154202">MLDQTFDRLQKLMSQLELLDEKLSQEDVNQKLLRSLSPEWNTYAIMWRNKVDLETMSINDLYNNLKNTGKKFTVNGNETIGFDKSKVECYNYYKRGHFARECRALRNQDNKNKDCSRRSVPVETSTSISLMSCDGLVLPPYLGNFMPPTPDLSFTSLDEFVNEPVVENNDEEEDMSQPKNEKKIVRPIIVKKVFVKTKQQEKSARKTGNPQIDLIDQGVIDSGCSRHMIGNMSYLTDYEKIDGGYIAFRGNPKGGKITGKGTIKTGNLDFKNVHFLIDESQVLLRVPRKNNMYSVDLKNIVPKGGLTCLFAKATSDESKLWQRRLGHLNFKTMNKLVKGNLVRGLPCKVFENDETYVACQKRKQHKASCKSKTENSVSLPLHLLHMDLFGPTFVKSPMKKMYCLIVTDDYSRFTWVFFLTTKAETSGIFKSFITGIENLVDHKVKVIRCDNGIEFKNIEMNQFYEMKEAVNAACYVQNRVFGEEVLIFCLRVCSLYCLLVKVQIFRPFSKDTSFLYVWLLDLLDIHLTFLLFAIRNHDSCDIDNPFDFDIRLYVSVGSFWNMLLDSFPYLDYLKLVRLYLCFNLARAIFTTGHDACVYGYSFVLQGAYEYILGCYNLVVIDDYSRFTWVFFLATKDETSGILKSFITEIENIVDHKVKVIRCDNGTEFKNREMNQFCEMKGILRQFSIARTPQQNRVTERMNMTLIEAARTMLVDSKLPTTFWAEAVNTACYTLSFMRPFGCPVTILNTIDHLGKFDGKADEGFFVGYFLNSKAFRVFNSKTRIMEENLHIRFSESTPNVIGSEPDWLFDIDALTRTMNYEPIVAGTRSNGFAGTKSNDNAGQARKETEHVKDYILLPLWNVNPPYSQDPKSSQDDGSKPSSDDGKKVDENPRKDSECKDQEKEDNVSNTNNVNVVGTNEVNAVGGKTSIELPFDPNMPALENYSIFDLSKDDEDDGAEADMNNLDTTIQVSPIPTIRIHKDHPIDQVIWRFAVSYTNKKDDKEFEGTWEEPKKIEEEVYVCQPPGFKDPDFPDRVYKVETLSTYLLDNGFQRGKIDKTLFIKRHKGDILLVQVYVDDIIFGSTKKELCFAFEKLTHEKFQMSSMGELTFFLGLQDKDGKEVDVHMYRSMIGSLMCLTSSRPGIMFAVCACARYQVNPKVSYLHAVKRIFRYLKGQPKLGLWYPKDSSFDLVAYTDSDYAGASLDKKSTTGGCQFLRCRLISRQCKKQTVVANYTTEAEYVAASSYCGQGLWIQNQLLDYGYNFMHTKIFIDNNSTICIIKNLVFHSKTKHIEIRHHFIRDCNVKKLIQMVKIHTDKNVANLLTKAFDVSRFQYLIASIGMLNL</sequence>
<protein>
    <submittedName>
        <fullName evidence="8">Ribonuclease H-like domain-containing protein</fullName>
    </submittedName>
</protein>
<dbReference type="InterPro" id="IPR001584">
    <property type="entry name" value="Integrase_cat-core"/>
</dbReference>
<evidence type="ECO:0000256" key="6">
    <source>
        <dbReference type="SAM" id="MobiDB-lite"/>
    </source>
</evidence>
<keyword evidence="2" id="KW-0479">Metal-binding</keyword>
<feature type="coiled-coil region" evidence="5">
    <location>
        <begin position="2"/>
        <end position="29"/>
    </location>
</feature>
<dbReference type="Pfam" id="PF07727">
    <property type="entry name" value="RVT_2"/>
    <property type="match status" value="1"/>
</dbReference>
<feature type="domain" description="Integrase catalytic" evidence="7">
    <location>
        <begin position="589"/>
        <end position="757"/>
    </location>
</feature>
<evidence type="ECO:0000313" key="8">
    <source>
        <dbReference type="EMBL" id="GJS75009.1"/>
    </source>
</evidence>
<dbReference type="CDD" id="cd09272">
    <property type="entry name" value="RNase_HI_RT_Ty1"/>
    <property type="match status" value="1"/>
</dbReference>
<dbReference type="EMBL" id="BQNB010010272">
    <property type="protein sequence ID" value="GJS75009.1"/>
    <property type="molecule type" value="Genomic_DNA"/>
</dbReference>
<feature type="compositionally biased region" description="Polar residues" evidence="6">
    <location>
        <begin position="827"/>
        <end position="841"/>
    </location>
</feature>
<proteinExistence type="predicted"/>
<feature type="compositionally biased region" description="Basic and acidic residues" evidence="6">
    <location>
        <begin position="872"/>
        <end position="906"/>
    </location>
</feature>
<dbReference type="InterPro" id="IPR025724">
    <property type="entry name" value="GAG-pre-integrase_dom"/>
</dbReference>
<dbReference type="InterPro" id="IPR043502">
    <property type="entry name" value="DNA/RNA_pol_sf"/>
</dbReference>
<dbReference type="Pfam" id="PF25597">
    <property type="entry name" value="SH3_retrovirus"/>
    <property type="match status" value="1"/>
</dbReference>
<dbReference type="Pfam" id="PF22936">
    <property type="entry name" value="Pol_BBD"/>
    <property type="match status" value="1"/>
</dbReference>
<gene>
    <name evidence="8" type="ORF">Tco_0724890</name>
</gene>
<keyword evidence="1" id="KW-0645">Protease</keyword>
<dbReference type="InterPro" id="IPR036875">
    <property type="entry name" value="Znf_CCHC_sf"/>
</dbReference>
<dbReference type="InterPro" id="IPR012337">
    <property type="entry name" value="RNaseH-like_sf"/>
</dbReference>
<dbReference type="InterPro" id="IPR036397">
    <property type="entry name" value="RNaseH_sf"/>
</dbReference>
<organism evidence="8 9">
    <name type="scientific">Tanacetum coccineum</name>
    <dbReference type="NCBI Taxonomy" id="301880"/>
    <lineage>
        <taxon>Eukaryota</taxon>
        <taxon>Viridiplantae</taxon>
        <taxon>Streptophyta</taxon>
        <taxon>Embryophyta</taxon>
        <taxon>Tracheophyta</taxon>
        <taxon>Spermatophyta</taxon>
        <taxon>Magnoliopsida</taxon>
        <taxon>eudicotyledons</taxon>
        <taxon>Gunneridae</taxon>
        <taxon>Pentapetalae</taxon>
        <taxon>asterids</taxon>
        <taxon>campanulids</taxon>
        <taxon>Asterales</taxon>
        <taxon>Asteraceae</taxon>
        <taxon>Asteroideae</taxon>
        <taxon>Anthemideae</taxon>
        <taxon>Anthemidinae</taxon>
        <taxon>Tanacetum</taxon>
    </lineage>
</organism>
<dbReference type="PANTHER" id="PTHR42648">
    <property type="entry name" value="TRANSPOSASE, PUTATIVE-RELATED"/>
    <property type="match status" value="1"/>
</dbReference>
<dbReference type="InterPro" id="IPR054722">
    <property type="entry name" value="PolX-like_BBD"/>
</dbReference>
<dbReference type="Proteomes" id="UP001151760">
    <property type="component" value="Unassembled WGS sequence"/>
</dbReference>
<feature type="region of interest" description="Disordered" evidence="6">
    <location>
        <begin position="826"/>
        <end position="846"/>
    </location>
</feature>
<dbReference type="InterPro" id="IPR013103">
    <property type="entry name" value="RVT_2"/>
</dbReference>
<reference evidence="8" key="1">
    <citation type="journal article" date="2022" name="Int. J. Mol. Sci.">
        <title>Draft Genome of Tanacetum Coccineum: Genomic Comparison of Closely Related Tanacetum-Family Plants.</title>
        <authorList>
            <person name="Yamashiro T."/>
            <person name="Shiraishi A."/>
            <person name="Nakayama K."/>
            <person name="Satake H."/>
        </authorList>
    </citation>
    <scope>NUCLEOTIDE SEQUENCE</scope>
</reference>
<accession>A0ABQ4YBC9</accession>
<dbReference type="InterPro" id="IPR057670">
    <property type="entry name" value="SH3_retrovirus"/>
</dbReference>
<dbReference type="SUPFAM" id="SSF57756">
    <property type="entry name" value="Retrovirus zinc finger-like domains"/>
    <property type="match status" value="1"/>
</dbReference>
<dbReference type="Pfam" id="PF13976">
    <property type="entry name" value="gag_pre-integrs"/>
    <property type="match status" value="1"/>
</dbReference>
<evidence type="ECO:0000259" key="7">
    <source>
        <dbReference type="PROSITE" id="PS50994"/>
    </source>
</evidence>
<keyword evidence="4" id="KW-0378">Hydrolase</keyword>
<dbReference type="InterPro" id="IPR039537">
    <property type="entry name" value="Retrotran_Ty1/copia-like"/>
</dbReference>
<evidence type="ECO:0000313" key="9">
    <source>
        <dbReference type="Proteomes" id="UP001151760"/>
    </source>
</evidence>
<evidence type="ECO:0000256" key="1">
    <source>
        <dbReference type="ARBA" id="ARBA00022670"/>
    </source>
</evidence>
<name>A0ABQ4YBC9_9ASTR</name>
<dbReference type="PANTHER" id="PTHR42648:SF32">
    <property type="entry name" value="RIBONUCLEASE H-LIKE DOMAIN, GAG-PRE-INTEGRASE DOMAIN PROTEIN-RELATED"/>
    <property type="match status" value="1"/>
</dbReference>
<dbReference type="Gene3D" id="3.30.420.10">
    <property type="entry name" value="Ribonuclease H-like superfamily/Ribonuclease H"/>
    <property type="match status" value="2"/>
</dbReference>
<comment type="caution">
    <text evidence="8">The sequence shown here is derived from an EMBL/GenBank/DDBJ whole genome shotgun (WGS) entry which is preliminary data.</text>
</comment>
<evidence type="ECO:0000256" key="3">
    <source>
        <dbReference type="ARBA" id="ARBA00022750"/>
    </source>
</evidence>
<dbReference type="SUPFAM" id="SSF56672">
    <property type="entry name" value="DNA/RNA polymerases"/>
    <property type="match status" value="1"/>
</dbReference>
<keyword evidence="9" id="KW-1185">Reference proteome</keyword>
<evidence type="ECO:0000256" key="4">
    <source>
        <dbReference type="ARBA" id="ARBA00022801"/>
    </source>
</evidence>
<evidence type="ECO:0000256" key="2">
    <source>
        <dbReference type="ARBA" id="ARBA00022723"/>
    </source>
</evidence>
<reference evidence="8" key="2">
    <citation type="submission" date="2022-01" db="EMBL/GenBank/DDBJ databases">
        <authorList>
            <person name="Yamashiro T."/>
            <person name="Shiraishi A."/>
            <person name="Satake H."/>
            <person name="Nakayama K."/>
        </authorList>
    </citation>
    <scope>NUCLEOTIDE SEQUENCE</scope>
</reference>
<keyword evidence="5" id="KW-0175">Coiled coil</keyword>
<evidence type="ECO:0000256" key="5">
    <source>
        <dbReference type="SAM" id="Coils"/>
    </source>
</evidence>
<feature type="region of interest" description="Disordered" evidence="6">
    <location>
        <begin position="865"/>
        <end position="913"/>
    </location>
</feature>
<feature type="domain" description="Integrase catalytic" evidence="7">
    <location>
        <begin position="376"/>
        <end position="463"/>
    </location>
</feature>
<keyword evidence="3" id="KW-0064">Aspartyl protease</keyword>
<dbReference type="PROSITE" id="PS50994">
    <property type="entry name" value="INTEGRASE"/>
    <property type="match status" value="2"/>
</dbReference>
<dbReference type="SUPFAM" id="SSF53098">
    <property type="entry name" value="Ribonuclease H-like"/>
    <property type="match status" value="2"/>
</dbReference>